<dbReference type="AlphaFoldDB" id="A0A1X2H556"/>
<reference evidence="3 4" key="1">
    <citation type="submission" date="2016-07" db="EMBL/GenBank/DDBJ databases">
        <title>Pervasive Adenine N6-methylation of Active Genes in Fungi.</title>
        <authorList>
            <consortium name="DOE Joint Genome Institute"/>
            <person name="Mondo S.J."/>
            <person name="Dannebaum R.O."/>
            <person name="Kuo R.C."/>
            <person name="Labutti K."/>
            <person name="Haridas S."/>
            <person name="Kuo A."/>
            <person name="Salamov A."/>
            <person name="Ahrendt S.R."/>
            <person name="Lipzen A."/>
            <person name="Sullivan W."/>
            <person name="Andreopoulos W.B."/>
            <person name="Clum A."/>
            <person name="Lindquist E."/>
            <person name="Daum C."/>
            <person name="Ramamoorthy G.K."/>
            <person name="Gryganskyi A."/>
            <person name="Culley D."/>
            <person name="Magnuson J.K."/>
            <person name="James T.Y."/>
            <person name="O'Malley M.A."/>
            <person name="Stajich J.E."/>
            <person name="Spatafora J.W."/>
            <person name="Visel A."/>
            <person name="Grigoriev I.V."/>
        </authorList>
    </citation>
    <scope>NUCLEOTIDE SEQUENCE [LARGE SCALE GENOMIC DNA]</scope>
    <source>
        <strain evidence="3 4">NRRL 2496</strain>
    </source>
</reference>
<dbReference type="Pfam" id="PF06687">
    <property type="entry name" value="SUR7"/>
    <property type="match status" value="1"/>
</dbReference>
<evidence type="ECO:0000313" key="4">
    <source>
        <dbReference type="Proteomes" id="UP000242180"/>
    </source>
</evidence>
<accession>A0A1X2H556</accession>
<feature type="signal peptide" evidence="2">
    <location>
        <begin position="1"/>
        <end position="32"/>
    </location>
</feature>
<gene>
    <name evidence="3" type="ORF">BCR43DRAFT_380993</name>
</gene>
<dbReference type="InterPro" id="IPR052413">
    <property type="entry name" value="SUR7_domain"/>
</dbReference>
<comment type="caution">
    <text evidence="3">The sequence shown here is derived from an EMBL/GenBank/DDBJ whole genome shotgun (WGS) entry which is preliminary data.</text>
</comment>
<dbReference type="OrthoDB" id="2274012at2759"/>
<organism evidence="3 4">
    <name type="scientific">Syncephalastrum racemosum</name>
    <name type="common">Filamentous fungus</name>
    <dbReference type="NCBI Taxonomy" id="13706"/>
    <lineage>
        <taxon>Eukaryota</taxon>
        <taxon>Fungi</taxon>
        <taxon>Fungi incertae sedis</taxon>
        <taxon>Mucoromycota</taxon>
        <taxon>Mucoromycotina</taxon>
        <taxon>Mucoromycetes</taxon>
        <taxon>Mucorales</taxon>
        <taxon>Syncephalastraceae</taxon>
        <taxon>Syncephalastrum</taxon>
    </lineage>
</organism>
<dbReference type="PANTHER" id="PTHR28019:SF2">
    <property type="entry name" value="CELL MEMBRANE PROTEIN YLR413W-RELATED"/>
    <property type="match status" value="1"/>
</dbReference>
<keyword evidence="2" id="KW-0732">Signal</keyword>
<evidence type="ECO:0000256" key="2">
    <source>
        <dbReference type="SAM" id="SignalP"/>
    </source>
</evidence>
<feature type="chain" id="PRO_5012936637" description="SUR7/PalI family-domain-containing protein" evidence="2">
    <location>
        <begin position="33"/>
        <end position="261"/>
    </location>
</feature>
<keyword evidence="1" id="KW-1133">Transmembrane helix</keyword>
<dbReference type="GO" id="GO:0051285">
    <property type="term" value="C:cell cortex of cell tip"/>
    <property type="evidence" value="ECO:0007669"/>
    <property type="project" value="TreeGrafter"/>
</dbReference>
<sequence length="261" mass="28597">MGSTNRAHYFGLFLALAALALLLIANLGTTFASTFLPDVYLVRVDQIKTSQSIRYGPYSSCVYKNGDNRTCTPTTLLYSIDINQLAGINNINLAADSALNSQVSQFTDGKLATQKAGVLLLPAAVLAFVAWVGGMMMRRMRRNNFLPFVGAASCFVGCLCAAATCGCIIVTYQAVFEALATKVDGFQYHWGTSIYLTGAGCACLLFGCICYVSSCCSRRKARTRGGEYEEYYIETQSECASVSLPPHEQYNRQQEQRVHFY</sequence>
<dbReference type="Gene3D" id="1.20.140.150">
    <property type="match status" value="1"/>
</dbReference>
<protein>
    <recommendedName>
        <fullName evidence="5">SUR7/PalI family-domain-containing protein</fullName>
    </recommendedName>
</protein>
<dbReference type="GO" id="GO:0005886">
    <property type="term" value="C:plasma membrane"/>
    <property type="evidence" value="ECO:0007669"/>
    <property type="project" value="InterPro"/>
</dbReference>
<dbReference type="InterPro" id="IPR009571">
    <property type="entry name" value="SUR7/Rim9-like_fungi"/>
</dbReference>
<keyword evidence="1" id="KW-0472">Membrane</keyword>
<dbReference type="GO" id="GO:0031505">
    <property type="term" value="P:fungal-type cell wall organization"/>
    <property type="evidence" value="ECO:0007669"/>
    <property type="project" value="TreeGrafter"/>
</dbReference>
<dbReference type="PANTHER" id="PTHR28019">
    <property type="entry name" value="CELL MEMBRANE PROTEIN YLR413W-RELATED"/>
    <property type="match status" value="1"/>
</dbReference>
<dbReference type="InParanoid" id="A0A1X2H556"/>
<keyword evidence="4" id="KW-1185">Reference proteome</keyword>
<dbReference type="EMBL" id="MCGN01000009">
    <property type="protein sequence ID" value="ORY93544.1"/>
    <property type="molecule type" value="Genomic_DNA"/>
</dbReference>
<evidence type="ECO:0000313" key="3">
    <source>
        <dbReference type="EMBL" id="ORY93544.1"/>
    </source>
</evidence>
<evidence type="ECO:0008006" key="5">
    <source>
        <dbReference type="Google" id="ProtNLM"/>
    </source>
</evidence>
<proteinExistence type="predicted"/>
<dbReference type="OMA" id="SHQWGPA"/>
<feature type="transmembrane region" description="Helical" evidence="1">
    <location>
        <begin position="194"/>
        <end position="214"/>
    </location>
</feature>
<feature type="transmembrane region" description="Helical" evidence="1">
    <location>
        <begin position="145"/>
        <end position="174"/>
    </location>
</feature>
<feature type="transmembrane region" description="Helical" evidence="1">
    <location>
        <begin position="116"/>
        <end position="133"/>
    </location>
</feature>
<name>A0A1X2H556_SYNRA</name>
<evidence type="ECO:0000256" key="1">
    <source>
        <dbReference type="SAM" id="Phobius"/>
    </source>
</evidence>
<dbReference type="Proteomes" id="UP000242180">
    <property type="component" value="Unassembled WGS sequence"/>
</dbReference>
<keyword evidence="1" id="KW-0812">Transmembrane</keyword>